<dbReference type="RefSeq" id="WP_165239730.1">
    <property type="nucleotide sequence ID" value="NZ_JAAKZV010000095.1"/>
</dbReference>
<proteinExistence type="predicted"/>
<evidence type="ECO:0000313" key="1">
    <source>
        <dbReference type="EMBL" id="NGN66414.1"/>
    </source>
</evidence>
<keyword evidence="2" id="KW-1185">Reference proteome</keyword>
<organism evidence="1 2">
    <name type="scientific">Streptomyces coryli</name>
    <dbReference type="NCBI Taxonomy" id="1128680"/>
    <lineage>
        <taxon>Bacteria</taxon>
        <taxon>Bacillati</taxon>
        <taxon>Actinomycetota</taxon>
        <taxon>Actinomycetes</taxon>
        <taxon>Kitasatosporales</taxon>
        <taxon>Streptomycetaceae</taxon>
        <taxon>Streptomyces</taxon>
    </lineage>
</organism>
<reference evidence="1 2" key="1">
    <citation type="submission" date="2020-02" db="EMBL/GenBank/DDBJ databases">
        <title>Whole-genome analyses of novel actinobacteria.</title>
        <authorList>
            <person name="Sahin N."/>
        </authorList>
    </citation>
    <scope>NUCLEOTIDE SEQUENCE [LARGE SCALE GENOMIC DNA]</scope>
    <source>
        <strain evidence="1 2">A7024</strain>
    </source>
</reference>
<sequence>MRKYVIVSTPHPSLESLELDGGLAELRLDCARMTPHWPHEARESAPTPVPAARITVPEKSAALLNGMSEYGD</sequence>
<dbReference type="Proteomes" id="UP000481583">
    <property type="component" value="Unassembled WGS sequence"/>
</dbReference>
<name>A0A6G4U2M7_9ACTN</name>
<dbReference type="AlphaFoldDB" id="A0A6G4U2M7"/>
<evidence type="ECO:0000313" key="2">
    <source>
        <dbReference type="Proteomes" id="UP000481583"/>
    </source>
</evidence>
<gene>
    <name evidence="1" type="ORF">G5C51_21250</name>
</gene>
<protein>
    <submittedName>
        <fullName evidence="1">Uncharacterized protein</fullName>
    </submittedName>
</protein>
<accession>A0A6G4U2M7</accession>
<dbReference type="EMBL" id="JAAKZV010000095">
    <property type="protein sequence ID" value="NGN66414.1"/>
    <property type="molecule type" value="Genomic_DNA"/>
</dbReference>
<comment type="caution">
    <text evidence="1">The sequence shown here is derived from an EMBL/GenBank/DDBJ whole genome shotgun (WGS) entry which is preliminary data.</text>
</comment>